<feature type="region of interest" description="Disordered" evidence="1">
    <location>
        <begin position="1"/>
        <end position="88"/>
    </location>
</feature>
<accession>A0A915AUW9</accession>
<evidence type="ECO:0000313" key="2">
    <source>
        <dbReference type="Proteomes" id="UP000887569"/>
    </source>
</evidence>
<dbReference type="Proteomes" id="UP000887569">
    <property type="component" value="Unplaced"/>
</dbReference>
<dbReference type="AlphaFoldDB" id="A0A915AUW9"/>
<sequence length="88" mass="9053">IQKFVARVKETENKSSVVSGEGESSKKGAAVIEIPQTPPTNPPTAIEISKVTEKPAPPVTDSTKSAESSSGGKPKSAPGKVLELKIGI</sequence>
<feature type="compositionally biased region" description="Low complexity" evidence="1">
    <location>
        <begin position="65"/>
        <end position="80"/>
    </location>
</feature>
<name>A0A915AUW9_PARUN</name>
<proteinExistence type="predicted"/>
<dbReference type="WBParaSite" id="PgR016_g075_t03">
    <property type="protein sequence ID" value="PgR016_g075_t03"/>
    <property type="gene ID" value="PgR016_g075"/>
</dbReference>
<reference evidence="3" key="1">
    <citation type="submission" date="2022-11" db="UniProtKB">
        <authorList>
            <consortium name="WormBaseParasite"/>
        </authorList>
    </citation>
    <scope>IDENTIFICATION</scope>
</reference>
<organism evidence="2 3">
    <name type="scientific">Parascaris univalens</name>
    <name type="common">Nematode worm</name>
    <dbReference type="NCBI Taxonomy" id="6257"/>
    <lineage>
        <taxon>Eukaryota</taxon>
        <taxon>Metazoa</taxon>
        <taxon>Ecdysozoa</taxon>
        <taxon>Nematoda</taxon>
        <taxon>Chromadorea</taxon>
        <taxon>Rhabditida</taxon>
        <taxon>Spirurina</taxon>
        <taxon>Ascaridomorpha</taxon>
        <taxon>Ascaridoidea</taxon>
        <taxon>Ascarididae</taxon>
        <taxon>Parascaris</taxon>
    </lineage>
</organism>
<evidence type="ECO:0000256" key="1">
    <source>
        <dbReference type="SAM" id="MobiDB-lite"/>
    </source>
</evidence>
<evidence type="ECO:0000313" key="3">
    <source>
        <dbReference type="WBParaSite" id="PgR016_g075_t03"/>
    </source>
</evidence>
<keyword evidence="2" id="KW-1185">Reference proteome</keyword>
<protein>
    <submittedName>
        <fullName evidence="3">Uncharacterized protein</fullName>
    </submittedName>
</protein>